<accession>A0A1J0AC96</accession>
<evidence type="ECO:0000313" key="3">
    <source>
        <dbReference type="EMBL" id="APB33549.1"/>
    </source>
</evidence>
<keyword evidence="4" id="KW-1185">Reference proteome</keyword>
<sequence>MRILCVSTPVGPLGSGLGGGVELTLANLAIALQQRGHTVTVIAPAGSRLPGVPLMTVPGAVQPIAQNQGRQDPITMPAGGVLSRMWQAVRSQPWDVAINLAYDWLPLYLTQFFDRPVVHLVSMGSLVDYLDEMLAQITQTYPHRIAMHTQAQASTFGAAIAQRTTILGNGLDLSQYEFCPQPATVLGWVGRIAPEKGLGDALTVSRQTGMPLRIMGKIHDPDYWRRICTQFPEAEGYYQGFLSTDELQKHLGQCLALLVTPHWVEAFGNVVMEALACGVPVLSYALGGPGELVRPGETGWLVPPGDVAGLAQAVTQVGQIHRQHCRLVAEQEFSLAAWGERVEQWLQQNQS</sequence>
<dbReference type="Gene3D" id="3.40.50.2000">
    <property type="entry name" value="Glycogen Phosphorylase B"/>
    <property type="match status" value="2"/>
</dbReference>
<reference evidence="3 4" key="1">
    <citation type="submission" date="2016-10" db="EMBL/GenBank/DDBJ databases">
        <title>Description of Gloeomargarita lithophora gen. nov., sp. nov., a thylakoid-bearing basal-branching cyanobacterium with intracellular carbonates, and proposal for Gloeomargaritales ord. nov.</title>
        <authorList>
            <person name="Moreira D."/>
            <person name="Tavera R."/>
            <person name="Benzerara K."/>
            <person name="Skouri-Panet F."/>
            <person name="Couradeau E."/>
            <person name="Gerard E."/>
            <person name="Loussert C."/>
            <person name="Novelo E."/>
            <person name="Zivanovic Y."/>
            <person name="Lopez-Garcia P."/>
        </authorList>
    </citation>
    <scope>NUCLEOTIDE SEQUENCE [LARGE SCALE GENOMIC DNA]</scope>
    <source>
        <strain evidence="3 4">D10</strain>
    </source>
</reference>
<dbReference type="InterPro" id="IPR050194">
    <property type="entry name" value="Glycosyltransferase_grp1"/>
</dbReference>
<organism evidence="3 4">
    <name type="scientific">Gloeomargarita lithophora Alchichica-D10</name>
    <dbReference type="NCBI Taxonomy" id="1188229"/>
    <lineage>
        <taxon>Bacteria</taxon>
        <taxon>Bacillati</taxon>
        <taxon>Cyanobacteriota</taxon>
        <taxon>Cyanophyceae</taxon>
        <taxon>Gloeomargaritales</taxon>
        <taxon>Gloeomargaritaceae</taxon>
        <taxon>Gloeomargarita</taxon>
    </lineage>
</organism>
<dbReference type="OrthoDB" id="9795068at2"/>
<dbReference type="CDD" id="cd03802">
    <property type="entry name" value="GT4_AviGT4-like"/>
    <property type="match status" value="1"/>
</dbReference>
<dbReference type="InterPro" id="IPR001296">
    <property type="entry name" value="Glyco_trans_1"/>
</dbReference>
<dbReference type="GO" id="GO:0016757">
    <property type="term" value="F:glycosyltransferase activity"/>
    <property type="evidence" value="ECO:0007669"/>
    <property type="project" value="InterPro"/>
</dbReference>
<dbReference type="EMBL" id="CP017675">
    <property type="protein sequence ID" value="APB33549.1"/>
    <property type="molecule type" value="Genomic_DNA"/>
</dbReference>
<dbReference type="InterPro" id="IPR028098">
    <property type="entry name" value="Glyco_trans_4-like_N"/>
</dbReference>
<evidence type="ECO:0000259" key="1">
    <source>
        <dbReference type="Pfam" id="PF00534"/>
    </source>
</evidence>
<name>A0A1J0AC96_9CYAN</name>
<protein>
    <submittedName>
        <fullName evidence="3">Glycosyl transferase group 1</fullName>
    </submittedName>
</protein>
<dbReference type="PANTHER" id="PTHR45947:SF3">
    <property type="entry name" value="SULFOQUINOVOSYL TRANSFERASE SQD2"/>
    <property type="match status" value="1"/>
</dbReference>
<dbReference type="Pfam" id="PF00534">
    <property type="entry name" value="Glycos_transf_1"/>
    <property type="match status" value="1"/>
</dbReference>
<proteinExistence type="predicted"/>
<dbReference type="STRING" id="1188229.GlitD10_1229"/>
<feature type="domain" description="Glycosyltransferase subfamily 4-like N-terminal" evidence="2">
    <location>
        <begin position="19"/>
        <end position="119"/>
    </location>
</feature>
<evidence type="ECO:0000259" key="2">
    <source>
        <dbReference type="Pfam" id="PF13439"/>
    </source>
</evidence>
<dbReference type="AlphaFoldDB" id="A0A1J0AC96"/>
<dbReference type="Pfam" id="PF13439">
    <property type="entry name" value="Glyco_transf_4"/>
    <property type="match status" value="1"/>
</dbReference>
<dbReference type="KEGG" id="glt:GlitD10_1229"/>
<dbReference type="SUPFAM" id="SSF53756">
    <property type="entry name" value="UDP-Glycosyltransferase/glycogen phosphorylase"/>
    <property type="match status" value="1"/>
</dbReference>
<dbReference type="Proteomes" id="UP000180235">
    <property type="component" value="Chromosome"/>
</dbReference>
<gene>
    <name evidence="3" type="ORF">GlitD10_1229</name>
</gene>
<evidence type="ECO:0000313" key="4">
    <source>
        <dbReference type="Proteomes" id="UP000180235"/>
    </source>
</evidence>
<keyword evidence="3" id="KW-0808">Transferase</keyword>
<dbReference type="PANTHER" id="PTHR45947">
    <property type="entry name" value="SULFOQUINOVOSYL TRANSFERASE SQD2"/>
    <property type="match status" value="1"/>
</dbReference>
<feature type="domain" description="Glycosyl transferase family 1" evidence="1">
    <location>
        <begin position="185"/>
        <end position="317"/>
    </location>
</feature>